<accession>A0AAW7XDP4</accession>
<gene>
    <name evidence="15 19" type="primary">recB</name>
    <name evidence="19" type="ORF">Q4490_03115</name>
</gene>
<proteinExistence type="inferred from homology"/>
<dbReference type="EC" id="3.1.11.5" evidence="15"/>
<evidence type="ECO:0000256" key="11">
    <source>
        <dbReference type="ARBA" id="ARBA00023204"/>
    </source>
</evidence>
<feature type="active site" description="For nuclease activity" evidence="15">
    <location>
        <position position="1109"/>
    </location>
</feature>
<evidence type="ECO:0000256" key="10">
    <source>
        <dbReference type="ARBA" id="ARBA00023125"/>
    </source>
</evidence>
<evidence type="ECO:0000313" key="20">
    <source>
        <dbReference type="Proteomes" id="UP001169862"/>
    </source>
</evidence>
<dbReference type="Pfam" id="PF13361">
    <property type="entry name" value="UvrD_C"/>
    <property type="match status" value="1"/>
</dbReference>
<evidence type="ECO:0000256" key="2">
    <source>
        <dbReference type="ARBA" id="ARBA00022723"/>
    </source>
</evidence>
<evidence type="ECO:0000256" key="7">
    <source>
        <dbReference type="ARBA" id="ARBA00022839"/>
    </source>
</evidence>
<dbReference type="CDD" id="cd22352">
    <property type="entry name" value="RecB_C-like"/>
    <property type="match status" value="1"/>
</dbReference>
<dbReference type="GO" id="GO:0003677">
    <property type="term" value="F:DNA binding"/>
    <property type="evidence" value="ECO:0007669"/>
    <property type="project" value="UniProtKB-UniRule"/>
</dbReference>
<comment type="caution">
    <text evidence="19">The sequence shown here is derived from an EMBL/GenBank/DDBJ whole genome shotgun (WGS) entry which is preliminary data.</text>
</comment>
<evidence type="ECO:0000256" key="3">
    <source>
        <dbReference type="ARBA" id="ARBA00022741"/>
    </source>
</evidence>
<dbReference type="RefSeq" id="WP_303548583.1">
    <property type="nucleotide sequence ID" value="NZ_JAUOPG010000002.1"/>
</dbReference>
<feature type="binding site" evidence="16">
    <location>
        <begin position="21"/>
        <end position="28"/>
    </location>
    <ligand>
        <name>ATP</name>
        <dbReference type="ChEBI" id="CHEBI:30616"/>
    </ligand>
</feature>
<keyword evidence="12 15" id="KW-0413">Isomerase</keyword>
<evidence type="ECO:0000259" key="18">
    <source>
        <dbReference type="PROSITE" id="PS51217"/>
    </source>
</evidence>
<organism evidence="19 20">
    <name type="scientific">Neptunomonas phycophila</name>
    <dbReference type="NCBI Taxonomy" id="1572645"/>
    <lineage>
        <taxon>Bacteria</taxon>
        <taxon>Pseudomonadati</taxon>
        <taxon>Pseudomonadota</taxon>
        <taxon>Gammaproteobacteria</taxon>
        <taxon>Oceanospirillales</taxon>
        <taxon>Oceanospirillaceae</taxon>
        <taxon>Neptunomonas</taxon>
    </lineage>
</organism>
<dbReference type="InterPro" id="IPR000212">
    <property type="entry name" value="DNA_helicase_UvrD/REP"/>
</dbReference>
<keyword evidence="2 15" id="KW-0479">Metal-binding</keyword>
<evidence type="ECO:0000256" key="13">
    <source>
        <dbReference type="ARBA" id="ARBA00034617"/>
    </source>
</evidence>
<comment type="miscellaneous">
    <text evidence="15">In the RecBCD complex, RecB has a slow 3'-5' helicase, an exonuclease activity and loads RecA onto ssDNA, RecD has a fast 5'-3' helicase activity, while RecC stimulates the ATPase and processivity of the RecB helicase and contributes to recognition of the Chi site.</text>
</comment>
<evidence type="ECO:0000256" key="14">
    <source>
        <dbReference type="ARBA" id="ARBA00048988"/>
    </source>
</evidence>
<dbReference type="InterPro" id="IPR014017">
    <property type="entry name" value="DNA_helicase_UvrD-like_C"/>
</dbReference>
<keyword evidence="1 15" id="KW-0540">Nuclease</keyword>
<dbReference type="NCBIfam" id="TIGR00609">
    <property type="entry name" value="recB"/>
    <property type="match status" value="1"/>
</dbReference>
<dbReference type="Gene3D" id="3.90.320.10">
    <property type="match status" value="1"/>
</dbReference>
<comment type="catalytic activity">
    <reaction evidence="13 15">
        <text>Couples ATP hydrolysis with the unwinding of duplex DNA by translocating in the 3'-5' direction.</text>
        <dbReference type="EC" id="5.6.2.4"/>
    </reaction>
</comment>
<comment type="catalytic activity">
    <reaction evidence="14 15">
        <text>ATP + H2O = ADP + phosphate + H(+)</text>
        <dbReference type="Rhea" id="RHEA:13065"/>
        <dbReference type="ChEBI" id="CHEBI:15377"/>
        <dbReference type="ChEBI" id="CHEBI:15378"/>
        <dbReference type="ChEBI" id="CHEBI:30616"/>
        <dbReference type="ChEBI" id="CHEBI:43474"/>
        <dbReference type="ChEBI" id="CHEBI:456216"/>
        <dbReference type="EC" id="5.6.2.4"/>
    </reaction>
</comment>
<feature type="region of interest" description="DNA-binding and helicase activity, interacts with RecC" evidence="15">
    <location>
        <begin position="1"/>
        <end position="833"/>
    </location>
</feature>
<evidence type="ECO:0000256" key="9">
    <source>
        <dbReference type="ARBA" id="ARBA00022842"/>
    </source>
</evidence>
<dbReference type="Pfam" id="PF00580">
    <property type="entry name" value="UvrD-helicase"/>
    <property type="match status" value="1"/>
</dbReference>
<evidence type="ECO:0000256" key="1">
    <source>
        <dbReference type="ARBA" id="ARBA00022722"/>
    </source>
</evidence>
<dbReference type="PANTHER" id="PTHR11070">
    <property type="entry name" value="UVRD / RECB / PCRA DNA HELICASE FAMILY MEMBER"/>
    <property type="match status" value="1"/>
</dbReference>
<dbReference type="HAMAP" id="MF_01485">
    <property type="entry name" value="RecB"/>
    <property type="match status" value="1"/>
</dbReference>
<keyword evidence="4 15" id="KW-0227">DNA damage</keyword>
<dbReference type="EC" id="5.6.2.4" evidence="15"/>
<dbReference type="SUPFAM" id="SSF52980">
    <property type="entry name" value="Restriction endonuclease-like"/>
    <property type="match status" value="1"/>
</dbReference>
<dbReference type="PROSITE" id="PS51217">
    <property type="entry name" value="UVRD_HELICASE_CTER"/>
    <property type="match status" value="1"/>
</dbReference>
<dbReference type="GO" id="GO:0005829">
    <property type="term" value="C:cytosol"/>
    <property type="evidence" value="ECO:0007669"/>
    <property type="project" value="TreeGrafter"/>
</dbReference>
<keyword evidence="9 15" id="KW-0460">Magnesium</keyword>
<evidence type="ECO:0000256" key="8">
    <source>
        <dbReference type="ARBA" id="ARBA00022840"/>
    </source>
</evidence>
<feature type="domain" description="UvrD-like helicase C-terminal" evidence="18">
    <location>
        <begin position="479"/>
        <end position="737"/>
    </location>
</feature>
<evidence type="ECO:0000259" key="17">
    <source>
        <dbReference type="PROSITE" id="PS51198"/>
    </source>
</evidence>
<reference evidence="19" key="1">
    <citation type="submission" date="2023-07" db="EMBL/GenBank/DDBJ databases">
        <title>Genome content predicts the carbon catabolic preferences of heterotrophic bacteria.</title>
        <authorList>
            <person name="Gralka M."/>
        </authorList>
    </citation>
    <scope>NUCLEOTIDE SEQUENCE</scope>
    <source>
        <strain evidence="19">I2M16</strain>
    </source>
</reference>
<sequence>MKTQLLDPITLPIQGQCLIEASAGTGKTFTLAALYLRLLLGLGKRGEQAQENTPLGVEQILVVTFTEAATQELRDRIRQRIREARIAFMSGETSDPFLQSLLAQTDNHREKARLMELAAAEMDQAAIFTIHGFCQRMLKQHAFESGALFNQELTPDDAPLVRRALLDVWRNLVYPLTGSLANAVLDEFKTPEALLKSIKSLLGMSNMTVEPDYSHFDLEAEWAISQQAREAFKQVWRSNTDDLAEIIATSGIKKAKYRSNHVPGRLEKIAFFVDNEFAKLPLNELNYFRTSELHANTPEGKTAPTHPVFDSIEQMLTAEVPIKGVIESIALERIRGRLQYEKARHQLLAFDDLLTRLASALKASGGSKLAETIRHQYPIAMIDEFQDTDPLQYQIFSDIYTDPATALLMIGDPKQSIYAFRGGDIFTYMQARRAVDAHYTLETNWRSSSAMVCATNTLFEQSDAPFIYSDDIPFVPVRAAGKADKQPFLFDGQPQPALTAWLSSELLQTRDYLSIFAESTASHIATVLNDQRYTIGDKQVKPGDIAVLVRDRREAGEIQSALRNQDVASVFLSNRDSVYTTVEASEMLFILQAVLEPTDERKLRAAIATGLFCLSMTDIDQLIRDELAWEQLVDEFIEYRQLWLRLGVLPMVHHLLATRGLTSRLMQADQGERRLTDFLHLAELLQQASQEVEGEQGIIRWLTEHLHSPNHNSAEQQLRLESDRSRVTVITIHKSKGLEYELVYLPFICRYRAASGALYHNDAGQTIFDLAPDDDVKEQVEKERLAEDLRLLYVAVTRAVHACFLGVSNIRYGNAKQATTEKSALGYLLMSQSSLEEGLEQLSNAEKGFRVDSPPEMVQIPSTQDMFADNDSSKPVFQARIFSAPVERDWRMSSYSALSRFHDHVGHEAPPSNHFEPISELHLDLEVIHESENDKTDGAYTPENVASEPRSASLFDAELEDLIEPPDSIFTFPRGATAGTFLHTLFEEIDFSQLTAEAAEAVLTDQLPLAGYDERWVPVLRDYLLAAVHIPLNPDHFCLADISLENRLVEMEFIIPFKPIHAGAVNRLLAKYDPLAKQAGDLRFETVQGMLKGYIDLTLRHRGQYYVLDYKSNHLGDRVEEYSTAAMEEAMCEHRYDFQYVLYTLALHRLLKVRLPGYDYDRDVGGVYYLFLRGLHAEHPGNGVFFTKPKKALIEALDQLFTEGVTHAIAG</sequence>
<dbReference type="GO" id="GO:0005524">
    <property type="term" value="F:ATP binding"/>
    <property type="evidence" value="ECO:0007669"/>
    <property type="project" value="UniProtKB-UniRule"/>
</dbReference>
<name>A0AAW7XDP4_9GAMM</name>
<dbReference type="InterPro" id="IPR038726">
    <property type="entry name" value="PDDEXK_AddAB-type"/>
</dbReference>
<dbReference type="GO" id="GO:0009338">
    <property type="term" value="C:exodeoxyribonuclease V complex"/>
    <property type="evidence" value="ECO:0007669"/>
    <property type="project" value="TreeGrafter"/>
</dbReference>
<feature type="binding site" evidence="15">
    <location>
        <position position="1096"/>
    </location>
    <ligand>
        <name>Mg(2+)</name>
        <dbReference type="ChEBI" id="CHEBI:18420"/>
    </ligand>
</feature>
<dbReference type="PANTHER" id="PTHR11070:SF23">
    <property type="entry name" value="RECBCD ENZYME SUBUNIT RECB"/>
    <property type="match status" value="1"/>
</dbReference>
<dbReference type="EMBL" id="JAUOPG010000002">
    <property type="protein sequence ID" value="MDO6452546.1"/>
    <property type="molecule type" value="Genomic_DNA"/>
</dbReference>
<comment type="cofactor">
    <cofactor evidence="15">
        <name>Mg(2+)</name>
        <dbReference type="ChEBI" id="CHEBI:18420"/>
    </cofactor>
    <text evidence="15">Binds 1 Mg(2+) ion per subunit.</text>
</comment>
<keyword evidence="6 15" id="KW-0347">Helicase</keyword>
<dbReference type="Pfam" id="PF12705">
    <property type="entry name" value="PDDEXK_1"/>
    <property type="match status" value="1"/>
</dbReference>
<dbReference type="SUPFAM" id="SSF52540">
    <property type="entry name" value="P-loop containing nucleoside triphosphate hydrolases"/>
    <property type="match status" value="1"/>
</dbReference>
<feature type="binding site" evidence="15">
    <location>
        <position position="1109"/>
    </location>
    <ligand>
        <name>Mg(2+)</name>
        <dbReference type="ChEBI" id="CHEBI:18420"/>
    </ligand>
</feature>
<evidence type="ECO:0000256" key="5">
    <source>
        <dbReference type="ARBA" id="ARBA00022801"/>
    </source>
</evidence>
<protein>
    <recommendedName>
        <fullName evidence="15">RecBCD enzyme subunit RecB</fullName>
        <ecNumber evidence="15">3.1.11.5</ecNumber>
        <ecNumber evidence="15">5.6.2.4</ecNumber>
    </recommendedName>
    <alternativeName>
        <fullName evidence="15">DNA 3'-5' helicase subunit RecB</fullName>
    </alternativeName>
    <alternativeName>
        <fullName evidence="15">Exonuclease V subunit RecB</fullName>
        <shortName evidence="15">ExoV subunit RecB</shortName>
    </alternativeName>
    <alternativeName>
        <fullName evidence="15">Helicase/nuclease RecBCD subunit RecB</fullName>
    </alternativeName>
</protein>
<dbReference type="Gene3D" id="3.40.50.300">
    <property type="entry name" value="P-loop containing nucleotide triphosphate hydrolases"/>
    <property type="match status" value="2"/>
</dbReference>
<dbReference type="GO" id="GO:0008854">
    <property type="term" value="F:exodeoxyribonuclease V activity"/>
    <property type="evidence" value="ECO:0007669"/>
    <property type="project" value="UniProtKB-EC"/>
</dbReference>
<dbReference type="Gene3D" id="1.10.486.10">
    <property type="entry name" value="PCRA, domain 4"/>
    <property type="match status" value="1"/>
</dbReference>
<comment type="domain">
    <text evidence="15">The C-terminal domain has nuclease activity and interacts with RecD. It interacts with RecA, facilitating its loading onto ssDNA.</text>
</comment>
<keyword evidence="7 15" id="KW-0269">Exonuclease</keyword>
<dbReference type="InterPro" id="IPR027417">
    <property type="entry name" value="P-loop_NTPase"/>
</dbReference>
<evidence type="ECO:0000256" key="6">
    <source>
        <dbReference type="ARBA" id="ARBA00022806"/>
    </source>
</evidence>
<dbReference type="Gene3D" id="1.10.3170.10">
    <property type="entry name" value="Recbcd, chain B, domain 2"/>
    <property type="match status" value="1"/>
</dbReference>
<dbReference type="GO" id="GO:0000724">
    <property type="term" value="P:double-strand break repair via homologous recombination"/>
    <property type="evidence" value="ECO:0007669"/>
    <property type="project" value="UniProtKB-UniRule"/>
</dbReference>
<keyword evidence="3 15" id="KW-0547">Nucleotide-binding</keyword>
<comment type="catalytic activity">
    <reaction evidence="15">
        <text>Exonucleolytic cleavage (in the presence of ATP) in either 5'- to 3'- or 3'- to 5'-direction to yield 5'-phosphooligonucleotides.</text>
        <dbReference type="EC" id="3.1.11.5"/>
    </reaction>
</comment>
<feature type="domain" description="UvrD-like helicase ATP-binding" evidence="17">
    <location>
        <begin position="1"/>
        <end position="448"/>
    </location>
</feature>
<keyword evidence="5 15" id="KW-0378">Hydrolase</keyword>
<comment type="subunit">
    <text evidence="15">Heterotrimer of RecB, RecC and RecD. All subunits contribute to DNA-binding. Interacts with RecA.</text>
</comment>
<evidence type="ECO:0000256" key="12">
    <source>
        <dbReference type="ARBA" id="ARBA00023235"/>
    </source>
</evidence>
<dbReference type="InterPro" id="IPR011335">
    <property type="entry name" value="Restrct_endonuc-II-like"/>
</dbReference>
<comment type="domain">
    <text evidence="15">The N-terminal DNA-binding domain is a ssDNA-dependent ATPase and has ATP-dependent 3'-5' helicase function. This domain interacts with RecC.</text>
</comment>
<feature type="region of interest" description="Nuclease activity, interacts with RecD and RecA" evidence="15">
    <location>
        <begin position="889"/>
        <end position="1211"/>
    </location>
</feature>
<keyword evidence="10 15" id="KW-0238">DNA-binding</keyword>
<dbReference type="InterPro" id="IPR014016">
    <property type="entry name" value="UvrD-like_ATP-bd"/>
</dbReference>
<evidence type="ECO:0000256" key="15">
    <source>
        <dbReference type="HAMAP-Rule" id="MF_01485"/>
    </source>
</evidence>
<dbReference type="PROSITE" id="PS51198">
    <property type="entry name" value="UVRD_HELICASE_ATP_BIND"/>
    <property type="match status" value="1"/>
</dbReference>
<dbReference type="InterPro" id="IPR011604">
    <property type="entry name" value="PDDEXK-like_dom_sf"/>
</dbReference>
<evidence type="ECO:0000313" key="19">
    <source>
        <dbReference type="EMBL" id="MDO6452546.1"/>
    </source>
</evidence>
<comment type="function">
    <text evidence="15">A helicase/nuclease that prepares dsDNA breaks (DSB) for recombinational DNA repair. Binds to DSBs and unwinds DNA via a highly rapid and processive ATP-dependent bidirectional helicase activity. Unwinds dsDNA until it encounters a Chi (crossover hotspot instigator) sequence from the 3' direction. Cuts ssDNA a few nucleotides 3' to the Chi site. The properties and activities of the enzyme are changed at Chi. The Chi-altered holoenzyme produces a long 3'-ssDNA overhang and facilitates RecA-binding to the ssDNA for homologous DNA recombination and repair. Holoenzyme degrades any linearized DNA that is unable to undergo homologous recombination. In the holoenzyme this subunit contributes ATPase, 3'-5' helicase, exonuclease activity and loads RecA onto ssDNA.</text>
</comment>
<dbReference type="Proteomes" id="UP001169862">
    <property type="component" value="Unassembled WGS sequence"/>
</dbReference>
<dbReference type="GO" id="GO:0000287">
    <property type="term" value="F:magnesium ion binding"/>
    <property type="evidence" value="ECO:0007669"/>
    <property type="project" value="UniProtKB-UniRule"/>
</dbReference>
<evidence type="ECO:0000256" key="16">
    <source>
        <dbReference type="PROSITE-ProRule" id="PRU00560"/>
    </source>
</evidence>
<evidence type="ECO:0000256" key="4">
    <source>
        <dbReference type="ARBA" id="ARBA00022763"/>
    </source>
</evidence>
<dbReference type="InterPro" id="IPR004586">
    <property type="entry name" value="RecB"/>
</dbReference>
<keyword evidence="11 15" id="KW-0234">DNA repair</keyword>
<dbReference type="AlphaFoldDB" id="A0AAW7XDP4"/>
<feature type="binding site" evidence="15">
    <location>
        <position position="983"/>
    </location>
    <ligand>
        <name>Mg(2+)</name>
        <dbReference type="ChEBI" id="CHEBI:18420"/>
    </ligand>
</feature>
<comment type="similarity">
    <text evidence="15">Belongs to the helicase family. UvrD subfamily.</text>
</comment>
<dbReference type="GO" id="GO:0043138">
    <property type="term" value="F:3'-5' DNA helicase activity"/>
    <property type="evidence" value="ECO:0007669"/>
    <property type="project" value="UniProtKB-UniRule"/>
</dbReference>
<keyword evidence="8 15" id="KW-0067">ATP-binding</keyword>